<dbReference type="InterPro" id="IPR035952">
    <property type="entry name" value="Rhomboid-like_sf"/>
</dbReference>
<comment type="subcellular location">
    <subcellularLocation>
        <location evidence="1">Membrane</location>
        <topology evidence="1">Multi-pass membrane protein</topology>
    </subcellularLocation>
</comment>
<evidence type="ECO:0000256" key="2">
    <source>
        <dbReference type="ARBA" id="ARBA00009045"/>
    </source>
</evidence>
<feature type="transmembrane region" description="Helical" evidence="9">
    <location>
        <begin position="219"/>
        <end position="241"/>
    </location>
</feature>
<dbReference type="GO" id="GO:0004812">
    <property type="term" value="F:aminoacyl-tRNA ligase activity"/>
    <property type="evidence" value="ECO:0007669"/>
    <property type="project" value="UniProtKB-KW"/>
</dbReference>
<dbReference type="OMA" id="TRVNQWW"/>
<sequence>MATFCDGSGVLSMTNDLRVDGSKEASSGRFNNSIDMYSIPISQSFMSIVEKTKHWLASIPLSTRFYFLLCMLVFALTSTGRIYLNTLCSSPTNILDLNFSKLASAFTHSGILHILFNMSSFIQLKSLESTNVLVSLMSFAIAFLISYPPLNYMNSLYTCSVGLSGVIFALLEIQCYGSIHSTNLFAQIQIPLKLYPWAALLLAQFLMPNVSFIGHLSGIIIGFLYAIGLLDALIPSNATLIKIELSDAMSQITSISGYITNLNYGSTSSLYNTSSSNSTSASSWYNRFVSNISSGRNATGSSNGSGNNNNNNNNFAGPGRMLGQSTTTTTTSNTPKTLPYSPSIDMSVERQTNNNQQHMFNMINPTMSLSSTSSSSSSSSSPTIAILPTNNDNNKSNIDK</sequence>
<proteinExistence type="inferred from homology"/>
<keyword evidence="3" id="KW-0645">Protease</keyword>
<organism evidence="11 12">
    <name type="scientific">Heterostelium pallidum (strain ATCC 26659 / Pp 5 / PN500)</name>
    <name type="common">Cellular slime mold</name>
    <name type="synonym">Polysphondylium pallidum</name>
    <dbReference type="NCBI Taxonomy" id="670386"/>
    <lineage>
        <taxon>Eukaryota</taxon>
        <taxon>Amoebozoa</taxon>
        <taxon>Evosea</taxon>
        <taxon>Eumycetozoa</taxon>
        <taxon>Dictyostelia</taxon>
        <taxon>Acytosteliales</taxon>
        <taxon>Acytosteliaceae</taxon>
        <taxon>Heterostelium</taxon>
    </lineage>
</organism>
<feature type="compositionally biased region" description="Low complexity" evidence="8">
    <location>
        <begin position="368"/>
        <end position="381"/>
    </location>
</feature>
<dbReference type="PANTHER" id="PTHR43066">
    <property type="entry name" value="RHOMBOID-RELATED PROTEIN"/>
    <property type="match status" value="1"/>
</dbReference>
<dbReference type="AlphaFoldDB" id="D3BIQ8"/>
<feature type="compositionally biased region" description="Polar residues" evidence="8">
    <location>
        <begin position="388"/>
        <end position="400"/>
    </location>
</feature>
<comment type="caution">
    <text evidence="11">The sequence shown here is derived from an EMBL/GenBank/DDBJ whole genome shotgun (WGS) entry which is preliminary data.</text>
</comment>
<keyword evidence="6 9" id="KW-1133">Transmembrane helix</keyword>
<dbReference type="FunCoup" id="D3BIQ8">
    <property type="interactions" value="6"/>
</dbReference>
<feature type="transmembrane region" description="Helical" evidence="9">
    <location>
        <begin position="65"/>
        <end position="84"/>
    </location>
</feature>
<dbReference type="GO" id="GO:0006508">
    <property type="term" value="P:proteolysis"/>
    <property type="evidence" value="ECO:0007669"/>
    <property type="project" value="UniProtKB-KW"/>
</dbReference>
<accession>D3BIQ8</accession>
<evidence type="ECO:0000256" key="3">
    <source>
        <dbReference type="ARBA" id="ARBA00022670"/>
    </source>
</evidence>
<keyword evidence="4 9" id="KW-0812">Transmembrane</keyword>
<dbReference type="Pfam" id="PF01694">
    <property type="entry name" value="Rhomboid"/>
    <property type="match status" value="1"/>
</dbReference>
<keyword evidence="11" id="KW-0030">Aminoacyl-tRNA synthetase</keyword>
<comment type="similarity">
    <text evidence="2">Belongs to the peptidase S54 family.</text>
</comment>
<dbReference type="GO" id="GO:0004252">
    <property type="term" value="F:serine-type endopeptidase activity"/>
    <property type="evidence" value="ECO:0007669"/>
    <property type="project" value="InterPro"/>
</dbReference>
<feature type="domain" description="Peptidase S54 rhomboid" evidence="10">
    <location>
        <begin position="103"/>
        <end position="230"/>
    </location>
</feature>
<feature type="region of interest" description="Disordered" evidence="8">
    <location>
        <begin position="366"/>
        <end position="400"/>
    </location>
</feature>
<keyword evidence="7 9" id="KW-0472">Membrane</keyword>
<dbReference type="PANTHER" id="PTHR43066:SF1">
    <property type="entry name" value="RHOMBOID PROTEIN 2"/>
    <property type="match status" value="1"/>
</dbReference>
<feature type="region of interest" description="Disordered" evidence="8">
    <location>
        <begin position="296"/>
        <end position="345"/>
    </location>
</feature>
<dbReference type="InParanoid" id="D3BIQ8"/>
<dbReference type="RefSeq" id="XP_020430806.1">
    <property type="nucleotide sequence ID" value="XM_020578967.1"/>
</dbReference>
<evidence type="ECO:0000256" key="5">
    <source>
        <dbReference type="ARBA" id="ARBA00022801"/>
    </source>
</evidence>
<evidence type="ECO:0000256" key="9">
    <source>
        <dbReference type="SAM" id="Phobius"/>
    </source>
</evidence>
<keyword evidence="5" id="KW-0378">Hydrolase</keyword>
<dbReference type="InterPro" id="IPR022764">
    <property type="entry name" value="Peptidase_S54_rhomboid_dom"/>
</dbReference>
<evidence type="ECO:0000313" key="11">
    <source>
        <dbReference type="EMBL" id="EFA78682.1"/>
    </source>
</evidence>
<evidence type="ECO:0000256" key="6">
    <source>
        <dbReference type="ARBA" id="ARBA00022989"/>
    </source>
</evidence>
<dbReference type="EMBL" id="ADBJ01000037">
    <property type="protein sequence ID" value="EFA78682.1"/>
    <property type="molecule type" value="Genomic_DNA"/>
</dbReference>
<feature type="compositionally biased region" description="Low complexity" evidence="8">
    <location>
        <begin position="300"/>
        <end position="314"/>
    </location>
</feature>
<evidence type="ECO:0000313" key="12">
    <source>
        <dbReference type="Proteomes" id="UP000001396"/>
    </source>
</evidence>
<protein>
    <submittedName>
        <fullName evidence="11">Methionyl-tRNA synthetase beta subunit</fullName>
    </submittedName>
</protein>
<name>D3BIQ8_HETP5</name>
<feature type="transmembrane region" description="Helical" evidence="9">
    <location>
        <begin position="131"/>
        <end position="149"/>
    </location>
</feature>
<evidence type="ECO:0000256" key="1">
    <source>
        <dbReference type="ARBA" id="ARBA00004141"/>
    </source>
</evidence>
<feature type="compositionally biased region" description="Low complexity" evidence="8">
    <location>
        <begin position="326"/>
        <end position="337"/>
    </location>
</feature>
<evidence type="ECO:0000256" key="7">
    <source>
        <dbReference type="ARBA" id="ARBA00023136"/>
    </source>
</evidence>
<feature type="transmembrane region" description="Helical" evidence="9">
    <location>
        <begin position="104"/>
        <end position="124"/>
    </location>
</feature>
<keyword evidence="12" id="KW-1185">Reference proteome</keyword>
<dbReference type="Proteomes" id="UP000001396">
    <property type="component" value="Unassembled WGS sequence"/>
</dbReference>
<evidence type="ECO:0000259" key="10">
    <source>
        <dbReference type="Pfam" id="PF01694"/>
    </source>
</evidence>
<dbReference type="GeneID" id="31363623"/>
<evidence type="ECO:0000256" key="4">
    <source>
        <dbReference type="ARBA" id="ARBA00022692"/>
    </source>
</evidence>
<gene>
    <name evidence="11" type="ORF">PPL_08143</name>
</gene>
<keyword evidence="11" id="KW-0436">Ligase</keyword>
<evidence type="ECO:0000256" key="8">
    <source>
        <dbReference type="SAM" id="MobiDB-lite"/>
    </source>
</evidence>
<reference evidence="11 12" key="1">
    <citation type="journal article" date="2011" name="Genome Res.">
        <title>Phylogeny-wide analysis of social amoeba genomes highlights ancient origins for complex intercellular communication.</title>
        <authorList>
            <person name="Heidel A.J."/>
            <person name="Lawal H.M."/>
            <person name="Felder M."/>
            <person name="Schilde C."/>
            <person name="Helps N.R."/>
            <person name="Tunggal B."/>
            <person name="Rivero F."/>
            <person name="John U."/>
            <person name="Schleicher M."/>
            <person name="Eichinger L."/>
            <person name="Platzer M."/>
            <person name="Noegel A.A."/>
            <person name="Schaap P."/>
            <person name="Gloeckner G."/>
        </authorList>
    </citation>
    <scope>NUCLEOTIDE SEQUENCE [LARGE SCALE GENOMIC DNA]</scope>
    <source>
        <strain evidence="12">ATCC 26659 / Pp 5 / PN500</strain>
    </source>
</reference>
<dbReference type="SUPFAM" id="SSF144091">
    <property type="entry name" value="Rhomboid-like"/>
    <property type="match status" value="1"/>
</dbReference>
<dbReference type="GO" id="GO:0016020">
    <property type="term" value="C:membrane"/>
    <property type="evidence" value="ECO:0007669"/>
    <property type="project" value="UniProtKB-SubCell"/>
</dbReference>
<dbReference type="Gene3D" id="1.20.1540.10">
    <property type="entry name" value="Rhomboid-like"/>
    <property type="match status" value="1"/>
</dbReference>